<dbReference type="Proteomes" id="UP001244640">
    <property type="component" value="Unassembled WGS sequence"/>
</dbReference>
<protein>
    <submittedName>
        <fullName evidence="3">Thiopeptide-type bacteriocin biosynthesis protein</fullName>
    </submittedName>
</protein>
<keyword evidence="4" id="KW-1185">Reference proteome</keyword>
<feature type="domain" description="Thiopeptide-type bacteriocin biosynthesis" evidence="2">
    <location>
        <begin position="755"/>
        <end position="1016"/>
    </location>
</feature>
<dbReference type="Pfam" id="PF14028">
    <property type="entry name" value="Lant_dehydr_C"/>
    <property type="match status" value="1"/>
</dbReference>
<dbReference type="EMBL" id="JAUTBA010000001">
    <property type="protein sequence ID" value="MDQ1149255.1"/>
    <property type="molecule type" value="Genomic_DNA"/>
</dbReference>
<dbReference type="InterPro" id="IPR006827">
    <property type="entry name" value="Lant_deHydtase_N"/>
</dbReference>
<reference evidence="3 4" key="1">
    <citation type="submission" date="2023-07" db="EMBL/GenBank/DDBJ databases">
        <title>Functional and genomic diversity of the sorghum phyllosphere microbiome.</title>
        <authorList>
            <person name="Shade A."/>
        </authorList>
    </citation>
    <scope>NUCLEOTIDE SEQUENCE [LARGE SCALE GENOMIC DNA]</scope>
    <source>
        <strain evidence="3 4">SORGH_AS_0892</strain>
    </source>
</reference>
<dbReference type="Pfam" id="PF04738">
    <property type="entry name" value="Lant_dehydr_N"/>
    <property type="match status" value="1"/>
</dbReference>
<evidence type="ECO:0000313" key="4">
    <source>
        <dbReference type="Proteomes" id="UP001244640"/>
    </source>
</evidence>
<dbReference type="NCBIfam" id="TIGR03891">
    <property type="entry name" value="thiopep_ocin"/>
    <property type="match status" value="1"/>
</dbReference>
<gene>
    <name evidence="3" type="ORF">QE382_001239</name>
</gene>
<evidence type="ECO:0000313" key="3">
    <source>
        <dbReference type="EMBL" id="MDQ1149255.1"/>
    </source>
</evidence>
<feature type="domain" description="Lantibiotic dehydratase N-terminal" evidence="1">
    <location>
        <begin position="45"/>
        <end position="683"/>
    </location>
</feature>
<evidence type="ECO:0000259" key="1">
    <source>
        <dbReference type="Pfam" id="PF04738"/>
    </source>
</evidence>
<accession>A0ABU0U2R4</accession>
<sequence>MYRLVKPADFFIIRNPRLPISFFDRVNNCKTELEFWDFIVEFFKDPQLLDAIAIASQDLFNQLETLLNKPFTQETRNILPSIYKYISRMSNRPTPFGKFSSISIGNISNVNTKLVLNNKFLSKYRLDYASQEIINKQLLNDEIAIEKIIFYPNSTLVNNGDNFSYIEYTEHFSDRKFNWSRINSNILINTVIANTSKGKTIKQIINSIGQFGVTEVQARKFIFELIEHKILIPETDPITTVDSLDNFFNRALNISKGTNFYNSIIELSEILANSESEGISSSKCIIKEAFSSLFHKDPKNLFQVDSMRKMTEGNLNDIEISIIIREIFELIHLNHNKKADDLQLFTKKFYSRYGDQEIPLMEALDFEQGIGYGTQASILERELPLLNGLTGSQTNNIPDYSEFVESIVEKYSEKPDYSKRSIELKEKDFEIFGMKNNSEKNKLPLGLYIFGNLLETKSDIKDFRFHLKGCGGSSSLPLLTRFSYLDETLKTKLLKLAREEQNQLNETILAEIVFYPKSNAGNILARPSLYEYEIPIIGQAAVDKDHTIPLSDIYLKVVNGKVILRSQNLNKRVLPRLSSAHNFHYGMTIYRFLCDVQQQENSIKISWDWHPNTKKNFFPRICYKHLILSRAEWHIPHIEFRNLNLRDANEKIEYFVKKYQLPTKVLIANGDNEVLIDLDNEIGKQIFLKELNNYDLRLIENIYDEFSSPVINSDGEVLSNEVIIPIIGNSTRDSSSLPIQSESNIKRTFVPGSEWLYLKIYCGERESDRIIQEELQRIVQGLKQHDKIQKWFYIRYADPEPHLRVRFQLNGELESTFLIVSKSINNILEPLIKSRRISKFMIDTYERELERYGFSNIENCESIFHLESETISKLLPYIKREGESLRWKLALGMTKNLLSAFNYTIAEQISLLNLWRDRFLKEFDTVPKLKYKLDKNFREKKDEISSFMKIENTNYCSILNEYKAQMTLVAEKCNKNKDFQMMNLRIIGSLTHMLLNRIFFTKQREQEMVIYHFLVKILNCEFKRTEC</sequence>
<proteinExistence type="predicted"/>
<dbReference type="InterPro" id="IPR023809">
    <property type="entry name" value="Thiopep_bacteriocin_synth_dom"/>
</dbReference>
<evidence type="ECO:0000259" key="2">
    <source>
        <dbReference type="Pfam" id="PF14028"/>
    </source>
</evidence>
<organism evidence="3 4">
    <name type="scientific">Sphingobacterium zeae</name>
    <dbReference type="NCBI Taxonomy" id="1776859"/>
    <lineage>
        <taxon>Bacteria</taxon>
        <taxon>Pseudomonadati</taxon>
        <taxon>Bacteroidota</taxon>
        <taxon>Sphingobacteriia</taxon>
        <taxon>Sphingobacteriales</taxon>
        <taxon>Sphingobacteriaceae</taxon>
        <taxon>Sphingobacterium</taxon>
    </lineage>
</organism>
<comment type="caution">
    <text evidence="3">The sequence shown here is derived from an EMBL/GenBank/DDBJ whole genome shotgun (WGS) entry which is preliminary data.</text>
</comment>
<dbReference type="RefSeq" id="WP_307185122.1">
    <property type="nucleotide sequence ID" value="NZ_JAUTBA010000001.1"/>
</dbReference>
<name>A0ABU0U2R4_9SPHI</name>